<dbReference type="FunCoup" id="E4X8S1">
    <property type="interactions" value="803"/>
</dbReference>
<evidence type="ECO:0000256" key="3">
    <source>
        <dbReference type="SAM" id="MobiDB-lite"/>
    </source>
</evidence>
<dbReference type="InterPro" id="IPR039370">
    <property type="entry name" value="BTF3"/>
</dbReference>
<sequence>MRRKKKIVHKAASADDKKIQSQLKKLSVNPIPGIEEVNMFKDDGTILNFSNPKVQASPNANTFAISGSSQVKQLSEMLPQIVSQMGPEGFAALKKAALGAEAPKADEEVPELEGNFEDVSKAEEAANKE</sequence>
<dbReference type="Proteomes" id="UP000001307">
    <property type="component" value="Unassembled WGS sequence"/>
</dbReference>
<gene>
    <name evidence="5" type="ORF">GSOID_T00004162001</name>
    <name evidence="6" type="ORF">GSOID_T00018269001</name>
</gene>
<dbReference type="AlphaFoldDB" id="E4X8S1"/>
<evidence type="ECO:0000256" key="2">
    <source>
        <dbReference type="RuleBase" id="RU361272"/>
    </source>
</evidence>
<dbReference type="EMBL" id="FN654275">
    <property type="protein sequence ID" value="CBY30403.1"/>
    <property type="molecule type" value="Genomic_DNA"/>
</dbReference>
<dbReference type="Pfam" id="PF01849">
    <property type="entry name" value="NAC"/>
    <property type="match status" value="1"/>
</dbReference>
<dbReference type="Proteomes" id="UP000011014">
    <property type="component" value="Unassembled WGS sequence"/>
</dbReference>
<dbReference type="InterPro" id="IPR038187">
    <property type="entry name" value="NAC_A/B_dom_sf"/>
</dbReference>
<feature type="compositionally biased region" description="Basic and acidic residues" evidence="3">
    <location>
        <begin position="118"/>
        <end position="129"/>
    </location>
</feature>
<dbReference type="PANTHER" id="PTHR10351">
    <property type="entry name" value="TRANSCRIPTION FACTOR BTF3 FAMILY MEMBER"/>
    <property type="match status" value="1"/>
</dbReference>
<proteinExistence type="inferred from homology"/>
<dbReference type="PROSITE" id="PS51151">
    <property type="entry name" value="NAC_AB"/>
    <property type="match status" value="1"/>
</dbReference>
<dbReference type="OrthoDB" id="8033832at2759"/>
<dbReference type="SMART" id="SM01407">
    <property type="entry name" value="NAC"/>
    <property type="match status" value="1"/>
</dbReference>
<dbReference type="Gene3D" id="2.20.70.30">
    <property type="entry name" value="Nascent polypeptide-associated complex domain"/>
    <property type="match status" value="1"/>
</dbReference>
<dbReference type="CDD" id="cd22055">
    <property type="entry name" value="NAC_BTF3"/>
    <property type="match status" value="1"/>
</dbReference>
<evidence type="ECO:0000313" key="7">
    <source>
        <dbReference type="Proteomes" id="UP000001307"/>
    </source>
</evidence>
<feature type="region of interest" description="Disordered" evidence="3">
    <location>
        <begin position="102"/>
        <end position="129"/>
    </location>
</feature>
<evidence type="ECO:0000313" key="6">
    <source>
        <dbReference type="EMBL" id="CBY30403.1"/>
    </source>
</evidence>
<protein>
    <recommendedName>
        <fullName evidence="2">Transcription factor BTF3</fullName>
    </recommendedName>
</protein>
<dbReference type="InterPro" id="IPR002715">
    <property type="entry name" value="Nas_poly-pep-assoc_cplx_dom"/>
</dbReference>
<feature type="domain" description="NAC-A/B" evidence="4">
    <location>
        <begin position="13"/>
        <end position="78"/>
    </location>
</feature>
<organism evidence="5">
    <name type="scientific">Oikopleura dioica</name>
    <name type="common">Tunicate</name>
    <dbReference type="NCBI Taxonomy" id="34765"/>
    <lineage>
        <taxon>Eukaryota</taxon>
        <taxon>Metazoa</taxon>
        <taxon>Chordata</taxon>
        <taxon>Tunicata</taxon>
        <taxon>Appendicularia</taxon>
        <taxon>Copelata</taxon>
        <taxon>Oikopleuridae</taxon>
        <taxon>Oikopleura</taxon>
    </lineage>
</organism>
<keyword evidence="7" id="KW-1185">Reference proteome</keyword>
<dbReference type="FunFam" id="2.20.70.30:FF:000001">
    <property type="entry name" value="Transcription factor BTF3 homolog"/>
    <property type="match status" value="1"/>
</dbReference>
<name>E4X8S1_OIKDI</name>
<comment type="similarity">
    <text evidence="1 2">Belongs to the NAC-beta family.</text>
</comment>
<reference evidence="5" key="1">
    <citation type="journal article" date="2010" name="Science">
        <title>Plasticity of animal genome architecture unmasked by rapid evolution of a pelagic tunicate.</title>
        <authorList>
            <person name="Denoeud F."/>
            <person name="Henriet S."/>
            <person name="Mungpakdee S."/>
            <person name="Aury J.M."/>
            <person name="Da Silva C."/>
            <person name="Brinkmann H."/>
            <person name="Mikhaleva J."/>
            <person name="Olsen L.C."/>
            <person name="Jubin C."/>
            <person name="Canestro C."/>
            <person name="Bouquet J.M."/>
            <person name="Danks G."/>
            <person name="Poulain J."/>
            <person name="Campsteijn C."/>
            <person name="Adamski M."/>
            <person name="Cross I."/>
            <person name="Yadetie F."/>
            <person name="Muffato M."/>
            <person name="Louis A."/>
            <person name="Butcher S."/>
            <person name="Tsagkogeorga G."/>
            <person name="Konrad A."/>
            <person name="Singh S."/>
            <person name="Jensen M.F."/>
            <person name="Cong E.H."/>
            <person name="Eikeseth-Otteraa H."/>
            <person name="Noel B."/>
            <person name="Anthouard V."/>
            <person name="Porcel B.M."/>
            <person name="Kachouri-Lafond R."/>
            <person name="Nishino A."/>
            <person name="Ugolini M."/>
            <person name="Chourrout P."/>
            <person name="Nishida H."/>
            <person name="Aasland R."/>
            <person name="Huzurbazar S."/>
            <person name="Westhof E."/>
            <person name="Delsuc F."/>
            <person name="Lehrach H."/>
            <person name="Reinhardt R."/>
            <person name="Weissenbach J."/>
            <person name="Roy S.W."/>
            <person name="Artiguenave F."/>
            <person name="Postlethwait J.H."/>
            <person name="Manak J.R."/>
            <person name="Thompson E.M."/>
            <person name="Jaillon O."/>
            <person name="Du Pasquier L."/>
            <person name="Boudinot P."/>
            <person name="Liberles D.A."/>
            <person name="Volff J.N."/>
            <person name="Philippe H."/>
            <person name="Lenhard B."/>
            <person name="Roest Crollius H."/>
            <person name="Wincker P."/>
            <person name="Chourrout D."/>
        </authorList>
    </citation>
    <scope>NUCLEOTIDE SEQUENCE [LARGE SCALE GENOMIC DNA]</scope>
</reference>
<evidence type="ECO:0000259" key="4">
    <source>
        <dbReference type="PROSITE" id="PS51151"/>
    </source>
</evidence>
<dbReference type="EMBL" id="FN653029">
    <property type="protein sequence ID" value="CBY08152.1"/>
    <property type="molecule type" value="Genomic_DNA"/>
</dbReference>
<evidence type="ECO:0000313" key="5">
    <source>
        <dbReference type="EMBL" id="CBY08152.1"/>
    </source>
</evidence>
<dbReference type="InParanoid" id="E4X8S1"/>
<evidence type="ECO:0000256" key="1">
    <source>
        <dbReference type="ARBA" id="ARBA00005296"/>
    </source>
</evidence>
<accession>E4X8S1</accession>